<protein>
    <submittedName>
        <fullName evidence="1">Uncharacterized protein</fullName>
    </submittedName>
</protein>
<organism evidence="1 2">
    <name type="scientific">Prunus dulcis</name>
    <name type="common">Almond</name>
    <name type="synonym">Amygdalus dulcis</name>
    <dbReference type="NCBI Taxonomy" id="3755"/>
    <lineage>
        <taxon>Eukaryota</taxon>
        <taxon>Viridiplantae</taxon>
        <taxon>Streptophyta</taxon>
        <taxon>Embryophyta</taxon>
        <taxon>Tracheophyta</taxon>
        <taxon>Spermatophyta</taxon>
        <taxon>Magnoliopsida</taxon>
        <taxon>eudicotyledons</taxon>
        <taxon>Gunneridae</taxon>
        <taxon>Pentapetalae</taxon>
        <taxon>rosids</taxon>
        <taxon>fabids</taxon>
        <taxon>Rosales</taxon>
        <taxon>Rosaceae</taxon>
        <taxon>Amygdaloideae</taxon>
        <taxon>Amygdaleae</taxon>
        <taxon>Prunus</taxon>
    </lineage>
</organism>
<comment type="caution">
    <text evidence="1">The sequence shown here is derived from an EMBL/GenBank/DDBJ whole genome shotgun (WGS) entry which is preliminary data.</text>
</comment>
<evidence type="ECO:0000313" key="1">
    <source>
        <dbReference type="EMBL" id="KAI5343762.1"/>
    </source>
</evidence>
<keyword evidence="2" id="KW-1185">Reference proteome</keyword>
<gene>
    <name evidence="1" type="ORF">L3X38_011638</name>
</gene>
<reference evidence="1 2" key="1">
    <citation type="journal article" date="2022" name="G3 (Bethesda)">
        <title>Whole-genome sequence and methylome profiling of the almond [Prunus dulcis (Mill.) D.A. Webb] cultivar 'Nonpareil'.</title>
        <authorList>
            <person name="D'Amico-Willman K.M."/>
            <person name="Ouma W.Z."/>
            <person name="Meulia T."/>
            <person name="Sideli G.M."/>
            <person name="Gradziel T.M."/>
            <person name="Fresnedo-Ramirez J."/>
        </authorList>
    </citation>
    <scope>NUCLEOTIDE SEQUENCE [LARGE SCALE GENOMIC DNA]</scope>
    <source>
        <strain evidence="1">Clone GOH B32 T37-40</strain>
    </source>
</reference>
<proteinExistence type="predicted"/>
<dbReference type="EMBL" id="JAJFAZ020000002">
    <property type="protein sequence ID" value="KAI5343762.1"/>
    <property type="molecule type" value="Genomic_DNA"/>
</dbReference>
<sequence>MEMIAVASEVKKDVVLSLERPTEMKEGKSEMEFWAKVNRQRVAAMESARPIGETTKIQWRIGIGEKLEAELDEPHHSSNLHQNILKYLLHHDTTNFKLTENKECPQQANNS</sequence>
<evidence type="ECO:0000313" key="2">
    <source>
        <dbReference type="Proteomes" id="UP001054821"/>
    </source>
</evidence>
<dbReference type="Proteomes" id="UP001054821">
    <property type="component" value="Chromosome 2"/>
</dbReference>
<dbReference type="AlphaFoldDB" id="A0AAD4ZEH8"/>
<accession>A0AAD4ZEH8</accession>
<name>A0AAD4ZEH8_PRUDU</name>